<reference evidence="1" key="1">
    <citation type="submission" date="2022-10" db="EMBL/GenBank/DDBJ databases">
        <title>The WGS of Solirubrobacter ginsenosidimutans DSM 21036.</title>
        <authorList>
            <person name="Jiang Z."/>
        </authorList>
    </citation>
    <scope>NUCLEOTIDE SEQUENCE</scope>
    <source>
        <strain evidence="1">DSM 21036</strain>
    </source>
</reference>
<dbReference type="RefSeq" id="WP_270042374.1">
    <property type="nucleotide sequence ID" value="NZ_JAPDOD010000023.1"/>
</dbReference>
<name>A0A9X3MU84_9ACTN</name>
<evidence type="ECO:0000313" key="1">
    <source>
        <dbReference type="EMBL" id="MDA0163131.1"/>
    </source>
</evidence>
<evidence type="ECO:0008006" key="3">
    <source>
        <dbReference type="Google" id="ProtNLM"/>
    </source>
</evidence>
<dbReference type="EMBL" id="JAPDOD010000023">
    <property type="protein sequence ID" value="MDA0163131.1"/>
    <property type="molecule type" value="Genomic_DNA"/>
</dbReference>
<dbReference type="Proteomes" id="UP001149140">
    <property type="component" value="Unassembled WGS sequence"/>
</dbReference>
<protein>
    <recommendedName>
        <fullName evidence="3">2'-5' RNA ligase family protein</fullName>
    </recommendedName>
</protein>
<proteinExistence type="predicted"/>
<accession>A0A9X3MU84</accession>
<sequence>MSDLTAIDVLIDPDEAALARAREVNARVLKSMPGWVLDDTHQPHITTLQRYVRTGDLDQVYDAIEQTVAATDIAALSYQAVRITHADWGFPGYGPTVLLVDVDSHVLAFQAALVAAVAPFVEAGGTAAAFVTDPGETIEPTIIDWVEAYVPNQIGEGKYLPHITVGVAKFDDLKIIEAEPFDAFDVHPTSISVYHLGNNGTARKLLKTWPLTT</sequence>
<keyword evidence="2" id="KW-1185">Reference proteome</keyword>
<dbReference type="AlphaFoldDB" id="A0A9X3MU84"/>
<dbReference type="Gene3D" id="3.90.1140.10">
    <property type="entry name" value="Cyclic phosphodiesterase"/>
    <property type="match status" value="1"/>
</dbReference>
<gene>
    <name evidence="1" type="ORF">OM076_22850</name>
</gene>
<evidence type="ECO:0000313" key="2">
    <source>
        <dbReference type="Proteomes" id="UP001149140"/>
    </source>
</evidence>
<organism evidence="1 2">
    <name type="scientific">Solirubrobacter ginsenosidimutans</name>
    <dbReference type="NCBI Taxonomy" id="490573"/>
    <lineage>
        <taxon>Bacteria</taxon>
        <taxon>Bacillati</taxon>
        <taxon>Actinomycetota</taxon>
        <taxon>Thermoleophilia</taxon>
        <taxon>Solirubrobacterales</taxon>
        <taxon>Solirubrobacteraceae</taxon>
        <taxon>Solirubrobacter</taxon>
    </lineage>
</organism>
<comment type="caution">
    <text evidence="1">The sequence shown here is derived from an EMBL/GenBank/DDBJ whole genome shotgun (WGS) entry which is preliminary data.</text>
</comment>